<dbReference type="PROSITE" id="PS50011">
    <property type="entry name" value="PROTEIN_KINASE_DOM"/>
    <property type="match status" value="1"/>
</dbReference>
<feature type="non-terminal residue" evidence="9">
    <location>
        <position position="254"/>
    </location>
</feature>
<keyword evidence="7" id="KW-0472">Membrane</keyword>
<dbReference type="SUPFAM" id="SSF56112">
    <property type="entry name" value="Protein kinase-like (PK-like)"/>
    <property type="match status" value="1"/>
</dbReference>
<evidence type="ECO:0000256" key="6">
    <source>
        <dbReference type="ARBA" id="ARBA00022840"/>
    </source>
</evidence>
<organism evidence="9">
    <name type="scientific">marine sediment metagenome</name>
    <dbReference type="NCBI Taxonomy" id="412755"/>
    <lineage>
        <taxon>unclassified sequences</taxon>
        <taxon>metagenomes</taxon>
        <taxon>ecological metagenomes</taxon>
    </lineage>
</organism>
<keyword evidence="7" id="KW-1133">Transmembrane helix</keyword>
<dbReference type="AlphaFoldDB" id="X0VFG9"/>
<keyword evidence="5" id="KW-0418">Kinase</keyword>
<sequence length="254" mass="27951">MGQMSAGQAISLAKQMCEGLAEAHKLEVVHRDLKPQNIMVDEEGKARIMDFGIARSLKGKGMTGAGVMIGTPEYMSPEQVEGKDVDQRSDIYSLGVILYEMVTGRVPFEGDTPFTIGVKQKSEIPREPGELNSQVPSDLNGVIMKCLEKDKEKRYQSAGEVRQELIAIEKGIPTTERIIPERKPITSREITVTFGVKKLLIPALVVVAVIIAAVVIWQLLPQKEAVLAPKIENSIAVVSFENQTGDEAYDYLQK</sequence>
<evidence type="ECO:0000313" key="9">
    <source>
        <dbReference type="EMBL" id="GAG16979.1"/>
    </source>
</evidence>
<dbReference type="PANTHER" id="PTHR43671:SF13">
    <property type="entry name" value="SERINE_THREONINE-PROTEIN KINASE NEK2"/>
    <property type="match status" value="1"/>
</dbReference>
<dbReference type="GO" id="GO:0005524">
    <property type="term" value="F:ATP binding"/>
    <property type="evidence" value="ECO:0007669"/>
    <property type="project" value="UniProtKB-KW"/>
</dbReference>
<dbReference type="InterPro" id="IPR000719">
    <property type="entry name" value="Prot_kinase_dom"/>
</dbReference>
<evidence type="ECO:0000256" key="7">
    <source>
        <dbReference type="SAM" id="Phobius"/>
    </source>
</evidence>
<dbReference type="EC" id="2.7.11.1" evidence="1"/>
<evidence type="ECO:0000256" key="4">
    <source>
        <dbReference type="ARBA" id="ARBA00022741"/>
    </source>
</evidence>
<dbReference type="InterPro" id="IPR008271">
    <property type="entry name" value="Ser/Thr_kinase_AS"/>
</dbReference>
<dbReference type="InterPro" id="IPR050660">
    <property type="entry name" value="NEK_Ser/Thr_kinase"/>
</dbReference>
<evidence type="ECO:0000256" key="5">
    <source>
        <dbReference type="ARBA" id="ARBA00022777"/>
    </source>
</evidence>
<dbReference type="InterPro" id="IPR011009">
    <property type="entry name" value="Kinase-like_dom_sf"/>
</dbReference>
<evidence type="ECO:0000259" key="8">
    <source>
        <dbReference type="PROSITE" id="PS50011"/>
    </source>
</evidence>
<evidence type="ECO:0000256" key="1">
    <source>
        <dbReference type="ARBA" id="ARBA00012513"/>
    </source>
</evidence>
<gene>
    <name evidence="9" type="ORF">S01H1_54404</name>
</gene>
<keyword evidence="4" id="KW-0547">Nucleotide-binding</keyword>
<evidence type="ECO:0000256" key="3">
    <source>
        <dbReference type="ARBA" id="ARBA00022679"/>
    </source>
</evidence>
<accession>X0VFG9</accession>
<reference evidence="9" key="1">
    <citation type="journal article" date="2014" name="Front. Microbiol.">
        <title>High frequency of phylogenetically diverse reductive dehalogenase-homologous genes in deep subseafloor sedimentary metagenomes.</title>
        <authorList>
            <person name="Kawai M."/>
            <person name="Futagami T."/>
            <person name="Toyoda A."/>
            <person name="Takaki Y."/>
            <person name="Nishi S."/>
            <person name="Hori S."/>
            <person name="Arai W."/>
            <person name="Tsubouchi T."/>
            <person name="Morono Y."/>
            <person name="Uchiyama I."/>
            <person name="Ito T."/>
            <person name="Fujiyama A."/>
            <person name="Inagaki F."/>
            <person name="Takami H."/>
        </authorList>
    </citation>
    <scope>NUCLEOTIDE SEQUENCE</scope>
    <source>
        <strain evidence="9">Expedition CK06-06</strain>
    </source>
</reference>
<evidence type="ECO:0000256" key="2">
    <source>
        <dbReference type="ARBA" id="ARBA00022527"/>
    </source>
</evidence>
<dbReference type="SMART" id="SM00220">
    <property type="entry name" value="S_TKc"/>
    <property type="match status" value="1"/>
</dbReference>
<comment type="caution">
    <text evidence="9">The sequence shown here is derived from an EMBL/GenBank/DDBJ whole genome shotgun (WGS) entry which is preliminary data.</text>
</comment>
<dbReference type="GO" id="GO:0004674">
    <property type="term" value="F:protein serine/threonine kinase activity"/>
    <property type="evidence" value="ECO:0007669"/>
    <property type="project" value="UniProtKB-KW"/>
</dbReference>
<proteinExistence type="predicted"/>
<feature type="transmembrane region" description="Helical" evidence="7">
    <location>
        <begin position="199"/>
        <end position="220"/>
    </location>
</feature>
<dbReference type="Gene3D" id="1.10.510.10">
    <property type="entry name" value="Transferase(Phosphotransferase) domain 1"/>
    <property type="match status" value="1"/>
</dbReference>
<protein>
    <recommendedName>
        <fullName evidence="1">non-specific serine/threonine protein kinase</fullName>
        <ecNumber evidence="1">2.7.11.1</ecNumber>
    </recommendedName>
</protein>
<name>X0VFG9_9ZZZZ</name>
<keyword evidence="3" id="KW-0808">Transferase</keyword>
<dbReference type="CDD" id="cd14014">
    <property type="entry name" value="STKc_PknB_like"/>
    <property type="match status" value="1"/>
</dbReference>
<dbReference type="EMBL" id="BARS01035299">
    <property type="protein sequence ID" value="GAG16979.1"/>
    <property type="molecule type" value="Genomic_DNA"/>
</dbReference>
<dbReference type="PANTHER" id="PTHR43671">
    <property type="entry name" value="SERINE/THREONINE-PROTEIN KINASE NEK"/>
    <property type="match status" value="1"/>
</dbReference>
<keyword evidence="2" id="KW-0723">Serine/threonine-protein kinase</keyword>
<dbReference type="PROSITE" id="PS00108">
    <property type="entry name" value="PROTEIN_KINASE_ST"/>
    <property type="match status" value="1"/>
</dbReference>
<feature type="domain" description="Protein kinase" evidence="8">
    <location>
        <begin position="1"/>
        <end position="166"/>
    </location>
</feature>
<keyword evidence="6" id="KW-0067">ATP-binding</keyword>
<keyword evidence="7" id="KW-0812">Transmembrane</keyword>
<dbReference type="FunFam" id="1.10.510.10:FF:000021">
    <property type="entry name" value="Serine/threonine protein kinase"/>
    <property type="match status" value="1"/>
</dbReference>
<dbReference type="Pfam" id="PF00069">
    <property type="entry name" value="Pkinase"/>
    <property type="match status" value="1"/>
</dbReference>